<dbReference type="EMBL" id="CDMC01000017">
    <property type="protein sequence ID" value="CEL10258.1"/>
    <property type="molecule type" value="Genomic_DNA"/>
</dbReference>
<dbReference type="OrthoDB" id="5273847at2759"/>
<gene>
    <name evidence="1" type="ORF">ASPCAL13380</name>
</gene>
<evidence type="ECO:0000313" key="2">
    <source>
        <dbReference type="Proteomes" id="UP000054771"/>
    </source>
</evidence>
<name>A0A0U5GD86_ASPCI</name>
<organism evidence="1 2">
    <name type="scientific">Aspergillus calidoustus</name>
    <dbReference type="NCBI Taxonomy" id="454130"/>
    <lineage>
        <taxon>Eukaryota</taxon>
        <taxon>Fungi</taxon>
        <taxon>Dikarya</taxon>
        <taxon>Ascomycota</taxon>
        <taxon>Pezizomycotina</taxon>
        <taxon>Eurotiomycetes</taxon>
        <taxon>Eurotiomycetidae</taxon>
        <taxon>Eurotiales</taxon>
        <taxon>Aspergillaceae</taxon>
        <taxon>Aspergillus</taxon>
        <taxon>Aspergillus subgen. Nidulantes</taxon>
    </lineage>
</organism>
<evidence type="ECO:0000313" key="1">
    <source>
        <dbReference type="EMBL" id="CEL10258.1"/>
    </source>
</evidence>
<reference evidence="2" key="1">
    <citation type="journal article" date="2016" name="Genome Announc.">
        <title>Draft genome sequences of fungus Aspergillus calidoustus.</title>
        <authorList>
            <person name="Horn F."/>
            <person name="Linde J."/>
            <person name="Mattern D.J."/>
            <person name="Walther G."/>
            <person name="Guthke R."/>
            <person name="Scherlach K."/>
            <person name="Martin K."/>
            <person name="Brakhage A.A."/>
            <person name="Petzke L."/>
            <person name="Valiante V."/>
        </authorList>
    </citation>
    <scope>NUCLEOTIDE SEQUENCE [LARGE SCALE GENOMIC DNA]</scope>
    <source>
        <strain evidence="2">SF006504</strain>
    </source>
</reference>
<dbReference type="STRING" id="454130.A0A0U5GD86"/>
<accession>A0A0U5GD86</accession>
<keyword evidence="2" id="KW-1185">Reference proteome</keyword>
<proteinExistence type="predicted"/>
<protein>
    <submittedName>
        <fullName evidence="1">Uncharacterized protein</fullName>
    </submittedName>
</protein>
<sequence length="497" mass="55808">MASGGVRFIGLEVGLSDDEPMLFGSGVGCAMPFFIDGAGGERIVQVGALRDRDSLDLQPAGLQLSTNYGRTATFAPLDPYPDTIVENIALPTPDSVIAGFIVAQALHVKGHTNRLIRLGIQTQECEKQMIAPQMLGFEYYHIPPDKLRYDNDHFAELIGRGETTNHHTYASLKHVQKISASTDFEGGSRSSRHRCGLKFDYYNHPTPEVVGQWMRELEDGFEIGSDEDMRLLTICVKPCDNSLPDFDFHPAQLTHHQYQSDGDGSLIAIIWILNPISTPPFDQIQKIYFDRASANGNRENALAVEAYFRDCVIIGFEFVYTSGRRAKTGNLETDTYRTYHFPPDARIIRMSATTVKEQLTELQFEIERETDLSQVRRLVGSIKSSDDPIGDVDLLRDVWREVWCPREMCQHTRELVEGAAVHGRPQQRQGSWECPSVVHILARLAQSMSLKASSKKEKSVDGCLPHPAHRIETCFQGQVFHNRDLASTWNRSLSPQS</sequence>
<dbReference type="AlphaFoldDB" id="A0A0U5GD86"/>
<dbReference type="Proteomes" id="UP000054771">
    <property type="component" value="Unassembled WGS sequence"/>
</dbReference>